<feature type="compositionally biased region" description="Polar residues" evidence="1">
    <location>
        <begin position="560"/>
        <end position="578"/>
    </location>
</feature>
<dbReference type="Proteomes" id="UP000191522">
    <property type="component" value="Unassembled WGS sequence"/>
</dbReference>
<dbReference type="OrthoDB" id="10003116at2759"/>
<organism evidence="2 3">
    <name type="scientific">Penicillium decumbens</name>
    <dbReference type="NCBI Taxonomy" id="69771"/>
    <lineage>
        <taxon>Eukaryota</taxon>
        <taxon>Fungi</taxon>
        <taxon>Dikarya</taxon>
        <taxon>Ascomycota</taxon>
        <taxon>Pezizomycotina</taxon>
        <taxon>Eurotiomycetes</taxon>
        <taxon>Eurotiomycetidae</taxon>
        <taxon>Eurotiales</taxon>
        <taxon>Aspergillaceae</taxon>
        <taxon>Penicillium</taxon>
    </lineage>
</organism>
<comment type="caution">
    <text evidence="2">The sequence shown here is derived from an EMBL/GenBank/DDBJ whole genome shotgun (WGS) entry which is preliminary data.</text>
</comment>
<reference evidence="3" key="1">
    <citation type="journal article" date="2017" name="Nat. Microbiol.">
        <title>Global analysis of biosynthetic gene clusters reveals vast potential of secondary metabolite production in Penicillium species.</title>
        <authorList>
            <person name="Nielsen J.C."/>
            <person name="Grijseels S."/>
            <person name="Prigent S."/>
            <person name="Ji B."/>
            <person name="Dainat J."/>
            <person name="Nielsen K.F."/>
            <person name="Frisvad J.C."/>
            <person name="Workman M."/>
            <person name="Nielsen J."/>
        </authorList>
    </citation>
    <scope>NUCLEOTIDE SEQUENCE [LARGE SCALE GENOMIC DNA]</scope>
    <source>
        <strain evidence="3">IBT 11843</strain>
    </source>
</reference>
<proteinExistence type="predicted"/>
<dbReference type="AlphaFoldDB" id="A0A1V6PCI4"/>
<feature type="region of interest" description="Disordered" evidence="1">
    <location>
        <begin position="477"/>
        <end position="546"/>
    </location>
</feature>
<feature type="compositionally biased region" description="Basic and acidic residues" evidence="1">
    <location>
        <begin position="97"/>
        <end position="110"/>
    </location>
</feature>
<accession>A0A1V6PCI4</accession>
<keyword evidence="3" id="KW-1185">Reference proteome</keyword>
<evidence type="ECO:0000313" key="2">
    <source>
        <dbReference type="EMBL" id="OQD74513.1"/>
    </source>
</evidence>
<feature type="compositionally biased region" description="Pro residues" evidence="1">
    <location>
        <begin position="148"/>
        <end position="162"/>
    </location>
</feature>
<feature type="compositionally biased region" description="Polar residues" evidence="1">
    <location>
        <begin position="505"/>
        <end position="527"/>
    </location>
</feature>
<feature type="region of interest" description="Disordered" evidence="1">
    <location>
        <begin position="560"/>
        <end position="584"/>
    </location>
</feature>
<feature type="region of interest" description="Disordered" evidence="1">
    <location>
        <begin position="91"/>
        <end position="228"/>
    </location>
</feature>
<protein>
    <submittedName>
        <fullName evidence="2">Uncharacterized protein</fullName>
    </submittedName>
</protein>
<feature type="compositionally biased region" description="Polar residues" evidence="1">
    <location>
        <begin position="278"/>
        <end position="287"/>
    </location>
</feature>
<dbReference type="STRING" id="69771.A0A1V6PCI4"/>
<dbReference type="EMBL" id="MDYL01000010">
    <property type="protein sequence ID" value="OQD74513.1"/>
    <property type="molecule type" value="Genomic_DNA"/>
</dbReference>
<sequence length="635" mass="69862">MSTVATGPVEARSLSSITAIASNPPAYPRNPTHEKYDPLVLYIVRVPGSQDIFLSPLKPPTKSSVSAEAINASLYYLHVATPDDDALLEEVEQEREEEARRRREALEAHGADNPAQRELLRMNNVRRKPVGGSEMEQENDGPTQPKHAPAPPALPPRPPVPMPQVSTENMSFAGTPVANVRQPPGSEPVQGLVSPATLNTIPRRPLPPVPSTEEPWNDRLAGNAEPRKTNRWSAFADNRGLDAWTEKYEALSAGRHSLDYKRPALPPRPPSQDRPGSANRSPGSSPNRQRKGPPRHGNDSGFNITLIRRDPSSGTQWNVATITAPRVDHNAIDIEISTPGYNRFNGSNEPLSLANLAANLTPGLIRTSETAMPQSLPVEQPSEKPSVPRKFHRQVCVSKPFEESTGSRNPSDLKSGYYVFNSPWNGTCTFASSINGRSLKCKHMISSHAPVGEENPAVTVAEIRFNTPFQAANMHYHTSNRPHSHQPIFTQHSTLNLPPSPDSPTHPNLTTSKRNSFSNLLNPNTYSRPRAHSGPNAPQIESFNPSQILRRTSLRAQRFARQNQFSHPRRSTSTSSGPDSDEDRLDLSLARERAGGGMRGKSAKLGKLIIEDEGIKMLDLVVAACMAVWWRGYYH</sequence>
<evidence type="ECO:0000313" key="3">
    <source>
        <dbReference type="Proteomes" id="UP000191522"/>
    </source>
</evidence>
<evidence type="ECO:0000256" key="1">
    <source>
        <dbReference type="SAM" id="MobiDB-lite"/>
    </source>
</evidence>
<name>A0A1V6PCI4_PENDC</name>
<feature type="compositionally biased region" description="Polar residues" evidence="1">
    <location>
        <begin position="485"/>
        <end position="497"/>
    </location>
</feature>
<dbReference type="OMA" id="TQWNVAT"/>
<feature type="region of interest" description="Disordered" evidence="1">
    <location>
        <begin position="258"/>
        <end position="310"/>
    </location>
</feature>
<gene>
    <name evidence="2" type="ORF">PENDEC_c010G04221</name>
</gene>